<dbReference type="GO" id="GO:0005795">
    <property type="term" value="C:Golgi stack"/>
    <property type="evidence" value="ECO:0007669"/>
    <property type="project" value="InterPro"/>
</dbReference>
<feature type="disulfide bond" evidence="25">
    <location>
        <begin position="307"/>
        <end position="406"/>
    </location>
</feature>
<comment type="similarity">
    <text evidence="4">Belongs to the glycosyltransferase 16 (GT16) protein family.</text>
</comment>
<sequence length="435" mass="51282">MKFQRRFFLLAIFALAIVFYLVIYSSSDFPFSNQSDSKATSQNSISKVPSILFDEKLWKKFVNNNGTVWNQDKFLSKFINSSMVIVVQVHQRIENLRALIDSMRKVRFIDESLIVFSHDYYDDSINNVIRTIDFTQVTQIFFPFSTQVWINTFPGTSYNDCKRDMTRKKAIEVDCINSKYPDTYGHYRESAITQTKHHWWWKANYVLDQLPITKNHPGIFVFIEEDHYILPDFIHSWKLMQDVKRSLNKQNERVDIFTFGNYDKISKVATNSNGIMYTEWFSSKHNMAFSIDRDLWTKLKLCSAVFCTYDDYNWDWTMQHIMQNCFDDPPFTLVPIIPRVMHIGTCGIHHKKSDCSIDGKIQNIKDMINSGLYFPKTFQLTRKMKTKKPKLKNNGGWSDPRDHQLCLQYELPLKDIISGSNPNFNSFNLLNLLNY</sequence>
<dbReference type="Gene3D" id="3.90.550.10">
    <property type="entry name" value="Spore Coat Polysaccharide Biosynthesis Protein SpsA, Chain A"/>
    <property type="match status" value="1"/>
</dbReference>
<evidence type="ECO:0000313" key="28">
    <source>
        <dbReference type="Proteomes" id="UP001142055"/>
    </source>
</evidence>
<dbReference type="InterPro" id="IPR029044">
    <property type="entry name" value="Nucleotide-diphossugar_trans"/>
</dbReference>
<dbReference type="OMA" id="FWSAEIN"/>
<evidence type="ECO:0000256" key="5">
    <source>
        <dbReference type="ARBA" id="ARBA00012613"/>
    </source>
</evidence>
<evidence type="ECO:0000256" key="24">
    <source>
        <dbReference type="PIRSR" id="PIRSR607754-2"/>
    </source>
</evidence>
<evidence type="ECO:0000256" key="17">
    <source>
        <dbReference type="ARBA" id="ARBA00023211"/>
    </source>
</evidence>
<keyword evidence="7" id="KW-0328">Glycosyltransferase</keyword>
<keyword evidence="16" id="KW-0325">Glycoprotein</keyword>
<comment type="subcellular location">
    <subcellularLocation>
        <location evidence="2">Golgi apparatus membrane</location>
        <topology evidence="2">Single-pass type II membrane protein</topology>
    </subcellularLocation>
</comment>
<evidence type="ECO:0000256" key="26">
    <source>
        <dbReference type="SAM" id="Phobius"/>
    </source>
</evidence>
<evidence type="ECO:0000256" key="15">
    <source>
        <dbReference type="ARBA" id="ARBA00023157"/>
    </source>
</evidence>
<keyword evidence="14 26" id="KW-0472">Membrane</keyword>
<keyword evidence="15 25" id="KW-1015">Disulfide bond</keyword>
<evidence type="ECO:0000256" key="23">
    <source>
        <dbReference type="PIRSR" id="PIRSR607754-1"/>
    </source>
</evidence>
<evidence type="ECO:0000256" key="20">
    <source>
        <dbReference type="ARBA" id="ARBA00032552"/>
    </source>
</evidence>
<feature type="binding site" evidence="23">
    <location>
        <position position="119"/>
    </location>
    <ligand>
        <name>substrate</name>
    </ligand>
</feature>
<keyword evidence="10 24" id="KW-0479">Metal-binding</keyword>
<dbReference type="EC" id="2.4.1.143" evidence="5"/>
<dbReference type="Proteomes" id="UP001142055">
    <property type="component" value="Chromosome 1"/>
</dbReference>
<evidence type="ECO:0000256" key="3">
    <source>
        <dbReference type="ARBA" id="ARBA00004922"/>
    </source>
</evidence>
<name>A0A9Q0MD44_BLOTA</name>
<evidence type="ECO:0000256" key="1">
    <source>
        <dbReference type="ARBA" id="ARBA00001936"/>
    </source>
</evidence>
<keyword evidence="9 26" id="KW-0812">Transmembrane</keyword>
<protein>
    <recommendedName>
        <fullName evidence="6">Alpha-1,6-mannosyl-glycoprotein 2-beta-N-acetylglucosaminyltransferase</fullName>
        <ecNumber evidence="5">2.4.1.143</ecNumber>
    </recommendedName>
    <alternativeName>
        <fullName evidence="21">Beta-1,2-N-acetylglucosaminyltransferase II</fullName>
    </alternativeName>
    <alternativeName>
        <fullName evidence="20">GlcNAc-T II</fullName>
    </alternativeName>
    <alternativeName>
        <fullName evidence="19">Mannoside acetylglucosaminyltransferase 2</fullName>
    </alternativeName>
    <alternativeName>
        <fullName evidence="18">N-glycosyl-oligosaccharide-glycoprotein N-acetylglucosaminyltransferase II</fullName>
    </alternativeName>
</protein>
<evidence type="ECO:0000256" key="18">
    <source>
        <dbReference type="ARBA" id="ARBA00029663"/>
    </source>
</evidence>
<keyword evidence="28" id="KW-1185">Reference proteome</keyword>
<evidence type="ECO:0000256" key="4">
    <source>
        <dbReference type="ARBA" id="ARBA00011011"/>
    </source>
</evidence>
<dbReference type="AlphaFoldDB" id="A0A9Q0MD44"/>
<evidence type="ECO:0000256" key="11">
    <source>
        <dbReference type="ARBA" id="ARBA00022968"/>
    </source>
</evidence>
<comment type="catalytic activity">
    <reaction evidence="22">
        <text>an N(4)-{beta-D-GlcNAc-(1-&gt;2)-alpha-D-Man-(1-&gt;3)-[alpha-D-Man-(1-&gt;6)]-beta-D-Man-(1-&gt;4)-beta-D-GlcNAc-(1-&gt;4)-beta-D-GlcNAc}-L-asparaginyl-[protein] + UDP-N-acetyl-alpha-D-glucosamine = N(4)-{beta-D-GlcNAc-(1-&gt;2)-alpha-D-Man-(1-&gt;3)-[beta-D-GlcNAc-(1-&gt;2)-alpha-D-Man-(1-&gt;6)]-beta-D-Man-(1-&gt;4)-beta-D-GlcNAc-(1-&gt;4)-beta-D-GlcNAc}-L-asparaginyl-[protein] + UDP + H(+)</text>
        <dbReference type="Rhea" id="RHEA:12941"/>
        <dbReference type="Rhea" id="RHEA-COMP:13526"/>
        <dbReference type="Rhea" id="RHEA-COMP:14369"/>
        <dbReference type="ChEBI" id="CHEBI:15378"/>
        <dbReference type="ChEBI" id="CHEBI:57705"/>
        <dbReference type="ChEBI" id="CHEBI:58223"/>
        <dbReference type="ChEBI" id="CHEBI:60615"/>
        <dbReference type="ChEBI" id="CHEBI:60651"/>
        <dbReference type="EC" id="2.4.1.143"/>
    </reaction>
</comment>
<keyword evidence="13" id="KW-0333">Golgi apparatus</keyword>
<evidence type="ECO:0000256" key="2">
    <source>
        <dbReference type="ARBA" id="ARBA00004323"/>
    </source>
</evidence>
<keyword evidence="8" id="KW-0808">Transferase</keyword>
<dbReference type="GO" id="GO:0009312">
    <property type="term" value="P:oligosaccharide biosynthetic process"/>
    <property type="evidence" value="ECO:0007669"/>
    <property type="project" value="InterPro"/>
</dbReference>
<feature type="disulfide bond" evidence="25">
    <location>
        <begin position="161"/>
        <end position="175"/>
    </location>
</feature>
<evidence type="ECO:0000256" key="6">
    <source>
        <dbReference type="ARBA" id="ARBA00014817"/>
    </source>
</evidence>
<dbReference type="GO" id="GO:0006487">
    <property type="term" value="P:protein N-linked glycosylation"/>
    <property type="evidence" value="ECO:0007669"/>
    <property type="project" value="TreeGrafter"/>
</dbReference>
<dbReference type="GO" id="GO:0046872">
    <property type="term" value="F:metal ion binding"/>
    <property type="evidence" value="ECO:0007669"/>
    <property type="project" value="UniProtKB-KW"/>
</dbReference>
<evidence type="ECO:0000256" key="19">
    <source>
        <dbReference type="ARBA" id="ARBA00031203"/>
    </source>
</evidence>
<gene>
    <name evidence="27" type="ORF">RDWZM_002226</name>
</gene>
<dbReference type="Pfam" id="PF05060">
    <property type="entry name" value="MGAT2"/>
    <property type="match status" value="1"/>
</dbReference>
<evidence type="ECO:0000256" key="16">
    <source>
        <dbReference type="ARBA" id="ARBA00023180"/>
    </source>
</evidence>
<dbReference type="SUPFAM" id="SSF53448">
    <property type="entry name" value="Nucleotide-diphospho-sugar transferases"/>
    <property type="match status" value="1"/>
</dbReference>
<keyword evidence="17 24" id="KW-0464">Manganese</keyword>
<feature type="binding site" evidence="23">
    <location>
        <begin position="88"/>
        <end position="92"/>
    </location>
    <ligand>
        <name>substrate</name>
    </ligand>
</feature>
<feature type="disulfide bond" evidence="25">
    <location>
        <begin position="302"/>
        <end position="325"/>
    </location>
</feature>
<evidence type="ECO:0000256" key="13">
    <source>
        <dbReference type="ARBA" id="ARBA00023034"/>
    </source>
</evidence>
<accession>A0A9Q0MD44</accession>
<comment type="pathway">
    <text evidence="3">Protein modification; protein glycosylation.</text>
</comment>
<dbReference type="InterPro" id="IPR007754">
    <property type="entry name" value="GlcNAc_II"/>
</dbReference>
<keyword evidence="11" id="KW-0735">Signal-anchor</keyword>
<evidence type="ECO:0000256" key="22">
    <source>
        <dbReference type="ARBA" id="ARBA00093257"/>
    </source>
</evidence>
<evidence type="ECO:0000256" key="14">
    <source>
        <dbReference type="ARBA" id="ARBA00023136"/>
    </source>
</evidence>
<feature type="binding site" evidence="24">
    <location>
        <position position="226"/>
    </location>
    <ligand>
        <name>Mn(2+)</name>
        <dbReference type="ChEBI" id="CHEBI:29035"/>
    </ligand>
</feature>
<dbReference type="OrthoDB" id="6019616at2759"/>
<dbReference type="PANTHER" id="PTHR12871:SF0">
    <property type="entry name" value="ALPHA-1,6-MANNOSYL-GLYCOPROTEIN 2-BETA-N-ACETYLGLUCOSAMINYLTRANSFERASE"/>
    <property type="match status" value="1"/>
</dbReference>
<evidence type="ECO:0000256" key="25">
    <source>
        <dbReference type="PIRSR" id="PIRSR607754-3"/>
    </source>
</evidence>
<evidence type="ECO:0000256" key="7">
    <source>
        <dbReference type="ARBA" id="ARBA00022676"/>
    </source>
</evidence>
<evidence type="ECO:0000256" key="8">
    <source>
        <dbReference type="ARBA" id="ARBA00022679"/>
    </source>
</evidence>
<reference evidence="27" key="1">
    <citation type="submission" date="2022-12" db="EMBL/GenBank/DDBJ databases">
        <title>Genome assemblies of Blomia tropicalis.</title>
        <authorList>
            <person name="Cui Y."/>
        </authorList>
    </citation>
    <scope>NUCLEOTIDE SEQUENCE</scope>
    <source>
        <tissue evidence="27">Adult mites</tissue>
    </source>
</reference>
<feature type="binding site" evidence="24">
    <location>
        <position position="342"/>
    </location>
    <ligand>
        <name>Mn(2+)</name>
        <dbReference type="ChEBI" id="CHEBI:29035"/>
    </ligand>
</feature>
<evidence type="ECO:0000256" key="12">
    <source>
        <dbReference type="ARBA" id="ARBA00022989"/>
    </source>
</evidence>
<evidence type="ECO:0000256" key="21">
    <source>
        <dbReference type="ARBA" id="ARBA00032915"/>
    </source>
</evidence>
<feature type="transmembrane region" description="Helical" evidence="26">
    <location>
        <begin position="7"/>
        <end position="25"/>
    </location>
</feature>
<evidence type="ECO:0000256" key="10">
    <source>
        <dbReference type="ARBA" id="ARBA00022723"/>
    </source>
</evidence>
<keyword evidence="12 26" id="KW-1133">Transmembrane helix</keyword>
<dbReference type="EMBL" id="JAPWDV010000001">
    <property type="protein sequence ID" value="KAJ6223681.1"/>
    <property type="molecule type" value="Genomic_DNA"/>
</dbReference>
<dbReference type="PANTHER" id="PTHR12871">
    <property type="entry name" value="BETA-1,2-N-ACETYLGLUCOSAMINYLTRANSFERASE II"/>
    <property type="match status" value="1"/>
</dbReference>
<dbReference type="GO" id="GO:0008455">
    <property type="term" value="F:alpha-1,6-mannosylglycoprotein 2-beta-N-acetylglucosaminyltransferase activity"/>
    <property type="evidence" value="ECO:0007669"/>
    <property type="project" value="UniProtKB-EC"/>
</dbReference>
<feature type="binding site" evidence="23">
    <location>
        <begin position="194"/>
        <end position="198"/>
    </location>
    <ligand>
        <name>substrate</name>
    </ligand>
</feature>
<proteinExistence type="inferred from homology"/>
<organism evidence="27 28">
    <name type="scientific">Blomia tropicalis</name>
    <name type="common">Mite</name>
    <dbReference type="NCBI Taxonomy" id="40697"/>
    <lineage>
        <taxon>Eukaryota</taxon>
        <taxon>Metazoa</taxon>
        <taxon>Ecdysozoa</taxon>
        <taxon>Arthropoda</taxon>
        <taxon>Chelicerata</taxon>
        <taxon>Arachnida</taxon>
        <taxon>Acari</taxon>
        <taxon>Acariformes</taxon>
        <taxon>Sarcoptiformes</taxon>
        <taxon>Astigmata</taxon>
        <taxon>Glycyphagoidea</taxon>
        <taxon>Echimyopodidae</taxon>
        <taxon>Blomia</taxon>
    </lineage>
</organism>
<dbReference type="GO" id="GO:0000139">
    <property type="term" value="C:Golgi membrane"/>
    <property type="evidence" value="ECO:0007669"/>
    <property type="project" value="UniProtKB-SubCell"/>
</dbReference>
<evidence type="ECO:0000313" key="27">
    <source>
        <dbReference type="EMBL" id="KAJ6223681.1"/>
    </source>
</evidence>
<comment type="caution">
    <text evidence="27">The sequence shown here is derived from an EMBL/GenBank/DDBJ whole genome shotgun (WGS) entry which is preliminary data.</text>
</comment>
<comment type="cofactor">
    <cofactor evidence="1 24">
        <name>Mn(2+)</name>
        <dbReference type="ChEBI" id="CHEBI:29035"/>
    </cofactor>
</comment>
<evidence type="ECO:0000256" key="9">
    <source>
        <dbReference type="ARBA" id="ARBA00022692"/>
    </source>
</evidence>